<dbReference type="EMBL" id="BJZU01000283">
    <property type="protein sequence ID" value="GEP08119.1"/>
    <property type="molecule type" value="Genomic_DNA"/>
</dbReference>
<keyword evidence="4" id="KW-1185">Reference proteome</keyword>
<accession>A0A512JDV6</accession>
<reference evidence="2" key="1">
    <citation type="journal article" date="2014" name="Int. J. Syst. Evol. Microbiol.">
        <title>Complete genome of a new Firmicutes species belonging to the dominant human colonic microbiota ('Ruminococcus bicirculans') reveals two chromosomes and a selective capacity to utilize plant glucans.</title>
        <authorList>
            <consortium name="NISC Comparative Sequencing Program"/>
            <person name="Wegmann U."/>
            <person name="Louis P."/>
            <person name="Goesmann A."/>
            <person name="Henrissat B."/>
            <person name="Duncan S.H."/>
            <person name="Flint H.J."/>
        </authorList>
    </citation>
    <scope>NUCLEOTIDE SEQUENCE</scope>
    <source>
        <strain evidence="2">NBRC 107715</strain>
    </source>
</reference>
<proteinExistence type="predicted"/>
<evidence type="ECO:0000313" key="2">
    <source>
        <dbReference type="EMBL" id="GLS65318.1"/>
    </source>
</evidence>
<reference evidence="4" key="2">
    <citation type="journal article" date="2019" name="Int. J. Syst. Evol. Microbiol.">
        <title>The Global Catalogue of Microorganisms (GCM) 10K type strain sequencing project: providing services to taxonomists for standard genome sequencing and annotation.</title>
        <authorList>
            <consortium name="The Broad Institute Genomics Platform"/>
            <consortium name="The Broad Institute Genome Sequencing Center for Infectious Disease"/>
            <person name="Wu L."/>
            <person name="Ma J."/>
        </authorList>
    </citation>
    <scope>NUCLEOTIDE SEQUENCE [LARGE SCALE GENOMIC DNA]</scope>
    <source>
        <strain evidence="4">NBRC 107715</strain>
    </source>
</reference>
<comment type="caution">
    <text evidence="1">The sequence shown here is derived from an EMBL/GenBank/DDBJ whole genome shotgun (WGS) entry which is preliminary data.</text>
</comment>
<dbReference type="Proteomes" id="UP000321960">
    <property type="component" value="Unassembled WGS sequence"/>
</dbReference>
<evidence type="ECO:0000313" key="4">
    <source>
        <dbReference type="Proteomes" id="UP001156856"/>
    </source>
</evidence>
<dbReference type="EMBL" id="BSPK01000067">
    <property type="protein sequence ID" value="GLS65318.1"/>
    <property type="molecule type" value="Genomic_DNA"/>
</dbReference>
<protein>
    <submittedName>
        <fullName evidence="1">Uncharacterized protein</fullName>
    </submittedName>
</protein>
<reference evidence="2" key="4">
    <citation type="submission" date="2023-01" db="EMBL/GenBank/DDBJ databases">
        <title>Draft genome sequence of Methylobacterium oxalidis strain NBRC 107715.</title>
        <authorList>
            <person name="Sun Q."/>
            <person name="Mori K."/>
        </authorList>
    </citation>
    <scope>NUCLEOTIDE SEQUENCE</scope>
    <source>
        <strain evidence="2">NBRC 107715</strain>
    </source>
</reference>
<dbReference type="AlphaFoldDB" id="A0A512JDV6"/>
<reference evidence="1 3" key="3">
    <citation type="submission" date="2019-07" db="EMBL/GenBank/DDBJ databases">
        <title>Whole genome shotgun sequence of Methylobacterium oxalidis NBRC 107715.</title>
        <authorList>
            <person name="Hosoyama A."/>
            <person name="Uohara A."/>
            <person name="Ohji S."/>
            <person name="Ichikawa N."/>
        </authorList>
    </citation>
    <scope>NUCLEOTIDE SEQUENCE [LARGE SCALE GENOMIC DNA]</scope>
    <source>
        <strain evidence="1 3">NBRC 107715</strain>
    </source>
</reference>
<gene>
    <name evidence="2" type="ORF">GCM10007888_37000</name>
    <name evidence="1" type="ORF">MOX02_61570</name>
</gene>
<evidence type="ECO:0000313" key="1">
    <source>
        <dbReference type="EMBL" id="GEP08119.1"/>
    </source>
</evidence>
<organism evidence="1 3">
    <name type="scientific">Methylobacterium oxalidis</name>
    <dbReference type="NCBI Taxonomy" id="944322"/>
    <lineage>
        <taxon>Bacteria</taxon>
        <taxon>Pseudomonadati</taxon>
        <taxon>Pseudomonadota</taxon>
        <taxon>Alphaproteobacteria</taxon>
        <taxon>Hyphomicrobiales</taxon>
        <taxon>Methylobacteriaceae</taxon>
        <taxon>Methylobacterium</taxon>
    </lineage>
</organism>
<name>A0A512JDV6_9HYPH</name>
<dbReference type="RefSeq" id="WP_284214054.1">
    <property type="nucleotide sequence ID" value="NZ_BSPK01000067.1"/>
</dbReference>
<dbReference type="Proteomes" id="UP001156856">
    <property type="component" value="Unassembled WGS sequence"/>
</dbReference>
<sequence>MSDDATHSDLVTTERIAIEAVGAAVDVYLAEPTKPTTQAHRIGPDHILDLAAAEAAHASAPATMINAEA</sequence>
<evidence type="ECO:0000313" key="3">
    <source>
        <dbReference type="Proteomes" id="UP000321960"/>
    </source>
</evidence>